<accession>A0A150TNA2</accession>
<proteinExistence type="predicted"/>
<name>A0A150TNA2_SORCE</name>
<dbReference type="EMBL" id="JEME01001792">
    <property type="protein sequence ID" value="KYG06116.1"/>
    <property type="molecule type" value="Genomic_DNA"/>
</dbReference>
<dbReference type="PROSITE" id="PS00383">
    <property type="entry name" value="TYR_PHOSPHATASE_1"/>
    <property type="match status" value="1"/>
</dbReference>
<gene>
    <name evidence="2" type="ORF">BE04_30305</name>
    <name evidence="3" type="ORF">BE21_36750</name>
</gene>
<dbReference type="SUPFAM" id="SSF52799">
    <property type="entry name" value="(Phosphotyrosine protein) phosphatases II"/>
    <property type="match status" value="1"/>
</dbReference>
<dbReference type="AlphaFoldDB" id="A0A150TNA2"/>
<feature type="domain" description="Tyrosine specific protein phosphatases" evidence="1">
    <location>
        <begin position="88"/>
        <end position="155"/>
    </location>
</feature>
<dbReference type="InterPro" id="IPR016130">
    <property type="entry name" value="Tyr_Pase_AS"/>
</dbReference>
<evidence type="ECO:0000313" key="4">
    <source>
        <dbReference type="Proteomes" id="UP000075502"/>
    </source>
</evidence>
<evidence type="ECO:0000259" key="1">
    <source>
        <dbReference type="PROSITE" id="PS50056"/>
    </source>
</evidence>
<dbReference type="SMART" id="SM00404">
    <property type="entry name" value="PTPc_motif"/>
    <property type="match status" value="1"/>
</dbReference>
<evidence type="ECO:0000313" key="3">
    <source>
        <dbReference type="EMBL" id="KYG06116.1"/>
    </source>
</evidence>
<dbReference type="InterPro" id="IPR029021">
    <property type="entry name" value="Prot-tyrosine_phosphatase-like"/>
</dbReference>
<dbReference type="InterPro" id="IPR050561">
    <property type="entry name" value="PTP"/>
</dbReference>
<dbReference type="PANTHER" id="PTHR23339">
    <property type="entry name" value="TYROSINE SPECIFIC PROTEIN PHOSPHATASE AND DUAL SPECIFICITY PROTEIN PHOSPHATASE"/>
    <property type="match status" value="1"/>
</dbReference>
<evidence type="ECO:0000313" key="5">
    <source>
        <dbReference type="Proteomes" id="UP000075604"/>
    </source>
</evidence>
<dbReference type="Pfam" id="PF22785">
    <property type="entry name" value="Tc-R-P"/>
    <property type="match status" value="1"/>
</dbReference>
<dbReference type="Proteomes" id="UP000075604">
    <property type="component" value="Unassembled WGS sequence"/>
</dbReference>
<dbReference type="FunFam" id="3.90.190.10:FF:000157">
    <property type="entry name" value="Protein-tyrosine phosphatase"/>
    <property type="match status" value="1"/>
</dbReference>
<dbReference type="EMBL" id="JELX01003776">
    <property type="protein sequence ID" value="KYF51334.1"/>
    <property type="molecule type" value="Genomic_DNA"/>
</dbReference>
<dbReference type="Gene3D" id="3.90.190.10">
    <property type="entry name" value="Protein tyrosine phosphatase superfamily"/>
    <property type="match status" value="1"/>
</dbReference>
<dbReference type="Proteomes" id="UP000075502">
    <property type="component" value="Unassembled WGS sequence"/>
</dbReference>
<dbReference type="InterPro" id="IPR000387">
    <property type="entry name" value="Tyr_Pase_dom"/>
</dbReference>
<comment type="caution">
    <text evidence="3">The sequence shown here is derived from an EMBL/GenBank/DDBJ whole genome shotgun (WGS) entry which is preliminary data.</text>
</comment>
<protein>
    <recommendedName>
        <fullName evidence="1">Tyrosine specific protein phosphatases domain-containing protein</fullName>
    </recommendedName>
</protein>
<sequence>MRVDYMPPAMTGLAAGIGMMAAPGRGRPLVEDLDELHHLHGVSLLVSLVSEHELELLGIQDLAERATERGIVVLRWPFGDFSVPSDAAALHAPVDRILDTAARGRAAVIHCWAGLGRTGLVAAACLVKRGLTPVDAIAAVRRCRPGAIENSDQEEAIGDFARTLGRST</sequence>
<reference evidence="4 5" key="1">
    <citation type="submission" date="2014-02" db="EMBL/GenBank/DDBJ databases">
        <title>The small core and large imbalanced accessory genome model reveals a collaborative survival strategy of Sorangium cellulosum strains in nature.</title>
        <authorList>
            <person name="Han K."/>
            <person name="Peng R."/>
            <person name="Blom J."/>
            <person name="Li Y.-Z."/>
        </authorList>
    </citation>
    <scope>NUCLEOTIDE SEQUENCE [LARGE SCALE GENOMIC DNA]</scope>
    <source>
        <strain evidence="3 4">So0007-03</strain>
        <strain evidence="2 5">So0157-18</strain>
    </source>
</reference>
<dbReference type="InterPro" id="IPR003595">
    <property type="entry name" value="Tyr_Pase_cat"/>
</dbReference>
<evidence type="ECO:0000313" key="2">
    <source>
        <dbReference type="EMBL" id="KYF51334.1"/>
    </source>
</evidence>
<organism evidence="3 4">
    <name type="scientific">Sorangium cellulosum</name>
    <name type="common">Polyangium cellulosum</name>
    <dbReference type="NCBI Taxonomy" id="56"/>
    <lineage>
        <taxon>Bacteria</taxon>
        <taxon>Pseudomonadati</taxon>
        <taxon>Myxococcota</taxon>
        <taxon>Polyangia</taxon>
        <taxon>Polyangiales</taxon>
        <taxon>Polyangiaceae</taxon>
        <taxon>Sorangium</taxon>
    </lineage>
</organism>
<dbReference type="PROSITE" id="PS50056">
    <property type="entry name" value="TYR_PHOSPHATASE_2"/>
    <property type="match status" value="1"/>
</dbReference>